<dbReference type="RefSeq" id="WP_131839420.1">
    <property type="nucleotide sequence ID" value="NZ_SLWB01000008.1"/>
</dbReference>
<dbReference type="SUPFAM" id="SSF54862">
    <property type="entry name" value="4Fe-4S ferredoxins"/>
    <property type="match status" value="1"/>
</dbReference>
<name>A0A4R2EK13_9BACT</name>
<dbReference type="AlphaFoldDB" id="A0A4R2EK13"/>
<dbReference type="Proteomes" id="UP000294830">
    <property type="component" value="Unassembled WGS sequence"/>
</dbReference>
<evidence type="ECO:0000259" key="5">
    <source>
        <dbReference type="PROSITE" id="PS51379"/>
    </source>
</evidence>
<feature type="domain" description="4Fe-4S ferredoxin-type" evidence="5">
    <location>
        <begin position="5"/>
        <end position="33"/>
    </location>
</feature>
<dbReference type="InterPro" id="IPR007202">
    <property type="entry name" value="4Fe-4S_dom"/>
</dbReference>
<dbReference type="Gene3D" id="3.40.950.10">
    <property type="entry name" value="Fe-only Hydrogenase (Larger Subunit), Chain L, domain 3"/>
    <property type="match status" value="1"/>
</dbReference>
<dbReference type="PROSITE" id="PS51656">
    <property type="entry name" value="4FE4S"/>
    <property type="match status" value="1"/>
</dbReference>
<evidence type="ECO:0000313" key="8">
    <source>
        <dbReference type="Proteomes" id="UP000294830"/>
    </source>
</evidence>
<dbReference type="Pfam" id="PF13237">
    <property type="entry name" value="Fer4_10"/>
    <property type="match status" value="1"/>
</dbReference>
<evidence type="ECO:0000313" key="7">
    <source>
        <dbReference type="EMBL" id="TCN66724.1"/>
    </source>
</evidence>
<dbReference type="PANTHER" id="PTHR11615">
    <property type="entry name" value="NITRATE, FORMATE, IRON DEHYDROGENASE"/>
    <property type="match status" value="1"/>
</dbReference>
<gene>
    <name evidence="7" type="ORF">CLV25_10863</name>
</gene>
<reference evidence="7 8" key="1">
    <citation type="submission" date="2019-03" db="EMBL/GenBank/DDBJ databases">
        <title>Genomic Encyclopedia of Archaeal and Bacterial Type Strains, Phase II (KMG-II): from individual species to whole genera.</title>
        <authorList>
            <person name="Goeker M."/>
        </authorList>
    </citation>
    <scope>NUCLEOTIDE SEQUENCE [LARGE SCALE GENOMIC DNA]</scope>
    <source>
        <strain evidence="7 8">RL-C</strain>
    </source>
</reference>
<keyword evidence="1" id="KW-0004">4Fe-4S</keyword>
<dbReference type="PROSITE" id="PS51379">
    <property type="entry name" value="4FE4S_FER_2"/>
    <property type="match status" value="2"/>
</dbReference>
<dbReference type="InterPro" id="IPR017900">
    <property type="entry name" value="4Fe4S_Fe_S_CS"/>
</dbReference>
<evidence type="ECO:0000256" key="1">
    <source>
        <dbReference type="ARBA" id="ARBA00022485"/>
    </source>
</evidence>
<dbReference type="InterPro" id="IPR004108">
    <property type="entry name" value="Fe_hydrogenase_lsu_C"/>
</dbReference>
<dbReference type="SUPFAM" id="SSF53920">
    <property type="entry name" value="Fe-only hydrogenase"/>
    <property type="match status" value="1"/>
</dbReference>
<dbReference type="InterPro" id="IPR050340">
    <property type="entry name" value="Cytosolic_Fe-S_CAF"/>
</dbReference>
<dbReference type="Pfam" id="PF04060">
    <property type="entry name" value="FeS"/>
    <property type="match status" value="1"/>
</dbReference>
<dbReference type="InterPro" id="IPR009016">
    <property type="entry name" value="Fe_hydrogenase"/>
</dbReference>
<dbReference type="OrthoDB" id="1091152at2"/>
<keyword evidence="4" id="KW-0411">Iron-sulfur</keyword>
<keyword evidence="3" id="KW-0408">Iron</keyword>
<dbReference type="InterPro" id="IPR017896">
    <property type="entry name" value="4Fe4S_Fe-S-bd"/>
</dbReference>
<organism evidence="7 8">
    <name type="scientific">Acetobacteroides hydrogenigenes</name>
    <dbReference type="NCBI Taxonomy" id="979970"/>
    <lineage>
        <taxon>Bacteria</taxon>
        <taxon>Pseudomonadati</taxon>
        <taxon>Bacteroidota</taxon>
        <taxon>Bacteroidia</taxon>
        <taxon>Bacteroidales</taxon>
        <taxon>Rikenellaceae</taxon>
        <taxon>Acetobacteroides</taxon>
    </lineage>
</organism>
<evidence type="ECO:0000256" key="2">
    <source>
        <dbReference type="ARBA" id="ARBA00022723"/>
    </source>
</evidence>
<dbReference type="PROSITE" id="PS00198">
    <property type="entry name" value="4FE4S_FER_1"/>
    <property type="match status" value="1"/>
</dbReference>
<dbReference type="EMBL" id="SLWB01000008">
    <property type="protein sequence ID" value="TCN66724.1"/>
    <property type="molecule type" value="Genomic_DNA"/>
</dbReference>
<sequence length="577" mass="63728">MNLANPIYTEINNCQDCYKCIRHCPVKGINVGQGSASIDGERCIFCGNCVTICPANAKKIRNDIKVARNVINNSSVVVASIAPSYTTEFPNVSISKITRALKMLGFSAVSETALGAEVVSKETAHYISEHDKGIFISSACPSVVELICKYYPSISDSIVPIHSPMVTHGLMIKEWFGKDAKTIFFGPCISKKREADNFKNIIDVALTFNDLREWMNDEGIDFDLIPENEDTFEPYTSNMGSIYPLDGGMVAGVSADLEKNSTIYMNFSGTDAIRQTLNSIDNWDSSQKLFLELLSCTGGCIHGPGTVTKNSTAVKRYKIQSELFRKNKSDAKAAAYAPSISISRSFSNIYPVQKRQHAEADLFGSLSAIGKLSEKDEINCGGCGYDSCRDFAAALIDGQAERNMCVSYMRKVANDKATVLLQKMPSGVLLVDEDMKVIESNKSFAKMMGPEIEMINETNPGLAGANVAKLVSFHKLFSSVLSTGKDIMERDVRFNDKLFKVSIFTVLKHKIVCAIMRDLIVPEVRNDEIVKRTQKVIQENLETVQKIAYLLGENASRTETMLNTILEAYQIDESSER</sequence>
<evidence type="ECO:0000256" key="4">
    <source>
        <dbReference type="ARBA" id="ARBA00023014"/>
    </source>
</evidence>
<dbReference type="Gene3D" id="3.30.70.20">
    <property type="match status" value="1"/>
</dbReference>
<evidence type="ECO:0000256" key="3">
    <source>
        <dbReference type="ARBA" id="ARBA00023004"/>
    </source>
</evidence>
<feature type="domain" description="4Fe-4S ferredoxin-type" evidence="5">
    <location>
        <begin position="34"/>
        <end position="63"/>
    </location>
</feature>
<dbReference type="Gene3D" id="1.10.15.40">
    <property type="entry name" value="Electron transport complex subunit B, putative Fe-S cluster"/>
    <property type="match status" value="1"/>
</dbReference>
<accession>A0A4R2EK13</accession>
<dbReference type="Pfam" id="PF02906">
    <property type="entry name" value="Fe_hyd_lg_C"/>
    <property type="match status" value="1"/>
</dbReference>
<dbReference type="Gene3D" id="3.30.450.20">
    <property type="entry name" value="PAS domain"/>
    <property type="match status" value="1"/>
</dbReference>
<proteinExistence type="predicted"/>
<dbReference type="GO" id="GO:0051539">
    <property type="term" value="F:4 iron, 4 sulfur cluster binding"/>
    <property type="evidence" value="ECO:0007669"/>
    <property type="project" value="UniProtKB-KW"/>
</dbReference>
<protein>
    <submittedName>
        <fullName evidence="7">Iron only hydrogenase large subunit-like protein</fullName>
    </submittedName>
</protein>
<feature type="domain" description="4Fe-4S" evidence="6">
    <location>
        <begin position="358"/>
        <end position="422"/>
    </location>
</feature>
<keyword evidence="8" id="KW-1185">Reference proteome</keyword>
<keyword evidence="2" id="KW-0479">Metal-binding</keyword>
<evidence type="ECO:0000259" key="6">
    <source>
        <dbReference type="PROSITE" id="PS51656"/>
    </source>
</evidence>
<comment type="caution">
    <text evidence="7">The sequence shown here is derived from an EMBL/GenBank/DDBJ whole genome shotgun (WGS) entry which is preliminary data.</text>
</comment>
<dbReference type="GO" id="GO:0046872">
    <property type="term" value="F:metal ion binding"/>
    <property type="evidence" value="ECO:0007669"/>
    <property type="project" value="UniProtKB-KW"/>
</dbReference>